<comment type="caution">
    <text evidence="1">The sequence shown here is derived from an EMBL/GenBank/DDBJ whole genome shotgun (WGS) entry which is preliminary data.</text>
</comment>
<keyword evidence="2" id="KW-1185">Reference proteome</keyword>
<organism evidence="1 2">
    <name type="scientific">Deinococcus piscis</name>
    <dbReference type="NCBI Taxonomy" id="394230"/>
    <lineage>
        <taxon>Bacteria</taxon>
        <taxon>Thermotogati</taxon>
        <taxon>Deinococcota</taxon>
        <taxon>Deinococci</taxon>
        <taxon>Deinococcales</taxon>
        <taxon>Deinococcaceae</taxon>
        <taxon>Deinococcus</taxon>
    </lineage>
</organism>
<dbReference type="Gene3D" id="3.30.530.20">
    <property type="match status" value="1"/>
</dbReference>
<evidence type="ECO:0000313" key="1">
    <source>
        <dbReference type="EMBL" id="GHF97227.1"/>
    </source>
</evidence>
<dbReference type="Proteomes" id="UP000632154">
    <property type="component" value="Unassembled WGS sequence"/>
</dbReference>
<reference evidence="2" key="1">
    <citation type="journal article" date="2019" name="Int. J. Syst. Evol. Microbiol.">
        <title>The Global Catalogue of Microorganisms (GCM) 10K type strain sequencing project: providing services to taxonomists for standard genome sequencing and annotation.</title>
        <authorList>
            <consortium name="The Broad Institute Genomics Platform"/>
            <consortium name="The Broad Institute Genome Sequencing Center for Infectious Disease"/>
            <person name="Wu L."/>
            <person name="Ma J."/>
        </authorList>
    </citation>
    <scope>NUCLEOTIDE SEQUENCE [LARGE SCALE GENOMIC DNA]</scope>
    <source>
        <strain evidence="2">CGMCC 1.18439</strain>
    </source>
</reference>
<sequence length="172" mass="19182">MKKRTFLFGIAGLAWATRQRFTLRTDTTIAASHEEVWAVLTDTASYPGWNPLITELTGPLRPGEPIRFVLQPSAGQSIRLRANVMQAEPGFELRWQGGLPLPGLLDIDHFFLLSTTYGGQTVLHHGEDYKGALAPLLRPLLTRQLLPAFETLNQAIKRRSERTASPHAEEQA</sequence>
<evidence type="ECO:0008006" key="3">
    <source>
        <dbReference type="Google" id="ProtNLM"/>
    </source>
</evidence>
<dbReference type="RefSeq" id="WP_189642229.1">
    <property type="nucleotide sequence ID" value="NZ_BNAL01000005.1"/>
</dbReference>
<dbReference type="InterPro" id="IPR019587">
    <property type="entry name" value="Polyketide_cyclase/dehydratase"/>
</dbReference>
<proteinExistence type="predicted"/>
<evidence type="ECO:0000313" key="2">
    <source>
        <dbReference type="Proteomes" id="UP000632154"/>
    </source>
</evidence>
<dbReference type="PANTHER" id="PTHR36166">
    <property type="entry name" value="CHROMOSOME 9, WHOLE GENOME SHOTGUN SEQUENCE"/>
    <property type="match status" value="1"/>
</dbReference>
<dbReference type="PANTHER" id="PTHR36166:SF1">
    <property type="entry name" value="SRPBCC DOMAIN-CONTAINING PROTEIN"/>
    <property type="match status" value="1"/>
</dbReference>
<dbReference type="CDD" id="cd07822">
    <property type="entry name" value="SRPBCC_4"/>
    <property type="match status" value="1"/>
</dbReference>
<protein>
    <recommendedName>
        <fullName evidence="3">SRPBCC domain-containing protein</fullName>
    </recommendedName>
</protein>
<dbReference type="Pfam" id="PF10604">
    <property type="entry name" value="Polyketide_cyc2"/>
    <property type="match status" value="1"/>
</dbReference>
<accession>A0ABQ3JZZ3</accession>
<dbReference type="EMBL" id="BNAL01000005">
    <property type="protein sequence ID" value="GHF97227.1"/>
    <property type="molecule type" value="Genomic_DNA"/>
</dbReference>
<dbReference type="InterPro" id="IPR023393">
    <property type="entry name" value="START-like_dom_sf"/>
</dbReference>
<gene>
    <name evidence="1" type="ORF">GCM10017783_06310</name>
</gene>
<name>A0ABQ3JZZ3_9DEIO</name>
<dbReference type="SUPFAM" id="SSF55961">
    <property type="entry name" value="Bet v1-like"/>
    <property type="match status" value="1"/>
</dbReference>